<keyword evidence="2" id="KW-1185">Reference proteome</keyword>
<accession>A0ACD4NI52</accession>
<protein>
    <submittedName>
        <fullName evidence="1">Asparaginase</fullName>
    </submittedName>
</protein>
<organism evidence="1 2">
    <name type="scientific">Antarcticirhabdus aurantiaca</name>
    <dbReference type="NCBI Taxonomy" id="2606717"/>
    <lineage>
        <taxon>Bacteria</taxon>
        <taxon>Pseudomonadati</taxon>
        <taxon>Pseudomonadota</taxon>
        <taxon>Alphaproteobacteria</taxon>
        <taxon>Hyphomicrobiales</taxon>
        <taxon>Aurantimonadaceae</taxon>
        <taxon>Antarcticirhabdus</taxon>
    </lineage>
</organism>
<evidence type="ECO:0000313" key="2">
    <source>
        <dbReference type="Proteomes" id="UP001163223"/>
    </source>
</evidence>
<proteinExistence type="predicted"/>
<dbReference type="EMBL" id="CP113520">
    <property type="protein sequence ID" value="WAJ26512.1"/>
    <property type="molecule type" value="Genomic_DNA"/>
</dbReference>
<dbReference type="Proteomes" id="UP001163223">
    <property type="component" value="Chromosome"/>
</dbReference>
<gene>
    <name evidence="1" type="ORF">OXU80_16705</name>
</gene>
<name>A0ACD4NI52_9HYPH</name>
<reference evidence="1" key="1">
    <citation type="submission" date="2022-11" db="EMBL/GenBank/DDBJ databases">
        <title>beta-Carotene-producing bacterium, Jeongeuplla avenae sp. nov., alleviates the salt stress of Arabidopsis seedlings.</title>
        <authorList>
            <person name="Jiang L."/>
            <person name="Lee J."/>
        </authorList>
    </citation>
    <scope>NUCLEOTIDE SEQUENCE</scope>
    <source>
        <strain evidence="1">DY_R2A_6</strain>
    </source>
</reference>
<evidence type="ECO:0000313" key="1">
    <source>
        <dbReference type="EMBL" id="WAJ26512.1"/>
    </source>
</evidence>
<sequence>MAKSRVRIIVLGGTITMAPSAPGAGITPNLTGEDLVAAVPELAEIAEIEVETPFLKPGSTLSYADLARVSGMANAALKEGAAGVVVVQGTDTIDETSFLFDLAGDHPRPIVVTGAMRGAKAPGADGNASLLAAVTAAASPRTEGLGALVVLNDEIHAARLVEKGHTALASAFVSPGFGPLGHVVEGEARIVLRPAAPGWRAGPLPAEMPRVPILKPGIGEDGAAVEALVALGAGGLVVEGMGAGHVPAAFAEALGEAAKRIPVVLATRVAAGRVFRRTYGAPGSEIDLLGRGLVPAGLLSPHKARLLLSVLVAQGANGATIRAAFDAYD</sequence>